<evidence type="ECO:0000256" key="1">
    <source>
        <dbReference type="SAM" id="MobiDB-lite"/>
    </source>
</evidence>
<accession>A0A542ZF14</accession>
<evidence type="ECO:0000313" key="3">
    <source>
        <dbReference type="Proteomes" id="UP000319514"/>
    </source>
</evidence>
<keyword evidence="3" id="KW-1185">Reference proteome</keyword>
<reference evidence="2 3" key="1">
    <citation type="submission" date="2019-06" db="EMBL/GenBank/DDBJ databases">
        <title>Sequencing the genomes of 1000 actinobacteria strains.</title>
        <authorList>
            <person name="Klenk H.-P."/>
        </authorList>
    </citation>
    <scope>NUCLEOTIDE SEQUENCE [LARGE SCALE GENOMIC DNA]</scope>
    <source>
        <strain evidence="2 3">DSM 18082</strain>
    </source>
</reference>
<sequence>MTDPPRPAKSAEKPYVAVFLRFDYYVHGWDKLRRAAVTALVDCGVSPADAEEQVASPADALYALFETRPNAGNEPGAEARVEYLAAVPMEQGGPVLLEDSPWAPLFGPEQEDGARQ</sequence>
<comment type="caution">
    <text evidence="2">The sequence shown here is derived from an EMBL/GenBank/DDBJ whole genome shotgun (WGS) entry which is preliminary data.</text>
</comment>
<evidence type="ECO:0000313" key="2">
    <source>
        <dbReference type="EMBL" id="TQL58914.1"/>
    </source>
</evidence>
<feature type="region of interest" description="Disordered" evidence="1">
    <location>
        <begin position="95"/>
        <end position="116"/>
    </location>
</feature>
<dbReference type="AlphaFoldDB" id="A0A542ZF14"/>
<protein>
    <submittedName>
        <fullName evidence="2">Uncharacterized protein</fullName>
    </submittedName>
</protein>
<dbReference type="EMBL" id="VFOQ01000001">
    <property type="protein sequence ID" value="TQL58914.1"/>
    <property type="molecule type" value="Genomic_DNA"/>
</dbReference>
<dbReference type="RefSeq" id="WP_141786996.1">
    <property type="nucleotide sequence ID" value="NZ_BAAAKX010000003.1"/>
</dbReference>
<name>A0A542ZF14_9MICO</name>
<dbReference type="Proteomes" id="UP000319514">
    <property type="component" value="Unassembled WGS sequence"/>
</dbReference>
<proteinExistence type="predicted"/>
<organism evidence="2 3">
    <name type="scientific">Oryzihumus leptocrescens</name>
    <dbReference type="NCBI Taxonomy" id="297536"/>
    <lineage>
        <taxon>Bacteria</taxon>
        <taxon>Bacillati</taxon>
        <taxon>Actinomycetota</taxon>
        <taxon>Actinomycetes</taxon>
        <taxon>Micrococcales</taxon>
        <taxon>Intrasporangiaceae</taxon>
        <taxon>Oryzihumus</taxon>
    </lineage>
</organism>
<gene>
    <name evidence="2" type="ORF">FB474_0255</name>
</gene>